<dbReference type="SMART" id="SM00052">
    <property type="entry name" value="EAL"/>
    <property type="match status" value="1"/>
</dbReference>
<feature type="transmembrane region" description="Helical" evidence="1">
    <location>
        <begin position="88"/>
        <end position="108"/>
    </location>
</feature>
<keyword evidence="5" id="KW-1185">Reference proteome</keyword>
<dbReference type="Pfam" id="PF00990">
    <property type="entry name" value="GGDEF"/>
    <property type="match status" value="1"/>
</dbReference>
<reference evidence="5" key="1">
    <citation type="submission" date="2017-06" db="EMBL/GenBank/DDBJ databases">
        <authorList>
            <person name="Varghese N."/>
            <person name="Submissions S."/>
        </authorList>
    </citation>
    <scope>NUCLEOTIDE SEQUENCE [LARGE SCALE GENOMIC DNA]</scope>
    <source>
        <strain evidence="5">JCM 23211</strain>
    </source>
</reference>
<dbReference type="InterPro" id="IPR043128">
    <property type="entry name" value="Rev_trsase/Diguanyl_cyclase"/>
</dbReference>
<dbReference type="InterPro" id="IPR001633">
    <property type="entry name" value="EAL_dom"/>
</dbReference>
<evidence type="ECO:0000313" key="5">
    <source>
        <dbReference type="Proteomes" id="UP000198327"/>
    </source>
</evidence>
<feature type="transmembrane region" description="Helical" evidence="1">
    <location>
        <begin position="151"/>
        <end position="172"/>
    </location>
</feature>
<dbReference type="NCBIfam" id="TIGR00254">
    <property type="entry name" value="GGDEF"/>
    <property type="match status" value="1"/>
</dbReference>
<keyword evidence="1" id="KW-1133">Transmembrane helix</keyword>
<dbReference type="Proteomes" id="UP000198327">
    <property type="component" value="Unassembled WGS sequence"/>
</dbReference>
<feature type="transmembrane region" description="Helical" evidence="1">
    <location>
        <begin position="30"/>
        <end position="48"/>
    </location>
</feature>
<protein>
    <submittedName>
        <fullName evidence="4">Diguanylate cyclase (GGDEF) domain-containing protein</fullName>
    </submittedName>
</protein>
<organism evidence="4 5">
    <name type="scientific">Rhodococcoides kyotonense</name>
    <dbReference type="NCBI Taxonomy" id="398843"/>
    <lineage>
        <taxon>Bacteria</taxon>
        <taxon>Bacillati</taxon>
        <taxon>Actinomycetota</taxon>
        <taxon>Actinomycetes</taxon>
        <taxon>Mycobacteriales</taxon>
        <taxon>Nocardiaceae</taxon>
        <taxon>Rhodococcoides</taxon>
    </lineage>
</organism>
<dbReference type="PANTHER" id="PTHR44757">
    <property type="entry name" value="DIGUANYLATE CYCLASE DGCP"/>
    <property type="match status" value="1"/>
</dbReference>
<dbReference type="Gene3D" id="3.30.70.270">
    <property type="match status" value="1"/>
</dbReference>
<feature type="domain" description="EAL" evidence="2">
    <location>
        <begin position="488"/>
        <end position="741"/>
    </location>
</feature>
<evidence type="ECO:0000256" key="1">
    <source>
        <dbReference type="SAM" id="Phobius"/>
    </source>
</evidence>
<name>A0A239GKQ6_9NOCA</name>
<evidence type="ECO:0000259" key="3">
    <source>
        <dbReference type="PROSITE" id="PS50887"/>
    </source>
</evidence>
<dbReference type="CDD" id="cd01949">
    <property type="entry name" value="GGDEF"/>
    <property type="match status" value="1"/>
</dbReference>
<dbReference type="InterPro" id="IPR052155">
    <property type="entry name" value="Biofilm_reg_signaling"/>
</dbReference>
<feature type="transmembrane region" description="Helical" evidence="1">
    <location>
        <begin position="120"/>
        <end position="139"/>
    </location>
</feature>
<dbReference type="STRING" id="398843.A3K89_18365"/>
<dbReference type="CDD" id="cd01948">
    <property type="entry name" value="EAL"/>
    <property type="match status" value="1"/>
</dbReference>
<feature type="transmembrane region" description="Helical" evidence="1">
    <location>
        <begin position="283"/>
        <end position="303"/>
    </location>
</feature>
<dbReference type="PROSITE" id="PS50883">
    <property type="entry name" value="EAL"/>
    <property type="match status" value="1"/>
</dbReference>
<dbReference type="InterPro" id="IPR000160">
    <property type="entry name" value="GGDEF_dom"/>
</dbReference>
<dbReference type="AlphaFoldDB" id="A0A239GKQ6"/>
<evidence type="ECO:0000259" key="2">
    <source>
        <dbReference type="PROSITE" id="PS50883"/>
    </source>
</evidence>
<feature type="transmembrane region" description="Helical" evidence="1">
    <location>
        <begin position="184"/>
        <end position="204"/>
    </location>
</feature>
<dbReference type="RefSeq" id="WP_089245497.1">
    <property type="nucleotide sequence ID" value="NZ_FZOW01000004.1"/>
</dbReference>
<dbReference type="OrthoDB" id="23692at2"/>
<gene>
    <name evidence="4" type="ORF">SAMN05421642_104293</name>
</gene>
<keyword evidence="1" id="KW-0472">Membrane</keyword>
<dbReference type="SUPFAM" id="SSF55073">
    <property type="entry name" value="Nucleotide cyclase"/>
    <property type="match status" value="1"/>
</dbReference>
<keyword evidence="1" id="KW-0812">Transmembrane</keyword>
<dbReference type="EMBL" id="FZOW01000004">
    <property type="protein sequence ID" value="SNS69749.1"/>
    <property type="molecule type" value="Genomic_DNA"/>
</dbReference>
<feature type="domain" description="GGDEF" evidence="3">
    <location>
        <begin position="349"/>
        <end position="479"/>
    </location>
</feature>
<dbReference type="Pfam" id="PF00563">
    <property type="entry name" value="EAL"/>
    <property type="match status" value="1"/>
</dbReference>
<feature type="transmembrane region" description="Helical" evidence="1">
    <location>
        <begin position="254"/>
        <end position="277"/>
    </location>
</feature>
<accession>A0A239GKQ6</accession>
<dbReference type="InterPro" id="IPR029787">
    <property type="entry name" value="Nucleotide_cyclase"/>
</dbReference>
<dbReference type="PROSITE" id="PS50887">
    <property type="entry name" value="GGDEF"/>
    <property type="match status" value="1"/>
</dbReference>
<dbReference type="Gene3D" id="3.20.20.450">
    <property type="entry name" value="EAL domain"/>
    <property type="match status" value="1"/>
</dbReference>
<dbReference type="PANTHER" id="PTHR44757:SF2">
    <property type="entry name" value="BIOFILM ARCHITECTURE MAINTENANCE PROTEIN MBAA"/>
    <property type="match status" value="1"/>
</dbReference>
<dbReference type="InterPro" id="IPR035919">
    <property type="entry name" value="EAL_sf"/>
</dbReference>
<proteinExistence type="predicted"/>
<dbReference type="SUPFAM" id="SSF141868">
    <property type="entry name" value="EAL domain-like"/>
    <property type="match status" value="1"/>
</dbReference>
<feature type="transmembrane region" description="Helical" evidence="1">
    <location>
        <begin position="216"/>
        <end position="233"/>
    </location>
</feature>
<evidence type="ECO:0000313" key="4">
    <source>
        <dbReference type="EMBL" id="SNS69749.1"/>
    </source>
</evidence>
<sequence>MKWWWYPALGTFACIGYFLCSPGIVADSIYIAIGLSSVVAMLVGVRVNRSKSMRAWYLIAAGSAFWVLGDAAWLWISEVTGSVPQPSVADVVYLLGYPALAAGLFSLIHRGWRRGELSHVANSSIVMVAFGLLMWVFVIDYRAVDVSTAGGVIGVAYPAMGVFLLGLLVHFVGGVQWQTTSFRVLTAAILAVVFADTASNFSSLAGSGNASELSDVGYLAFYVLAGTAALHPSMRTLPPPRADGGAHTRVVASFNTPAIAILTLAALVPPTAMAIMLTRGTPVAQWGWGVVLCAVLLVCLVFLRVVDLLRLLHQQTQSLRSVAETDTLTGLRNRRGLQEWIDARPNEADPLALLLLDVDRFQEINDTFGPEIGDEVLCVIAQRLEGAVGSRGAVGRVGADEFAVALHADERDVMAIARAMHRSLKESVAVRQTTLLVEASVGVAIADDGDTGTDGLIQRAGLAVHSAKTVQPRITRYDSSMDRDNSTQLLLLSDLTAAIDAGHLEVYYQPQVDLATMETTGVEALLRWNDPVRGVMEPDLFLPMAERTGLIRPIAEFVLTEALSQRHRWSRAGLDLTVSINLSTRNLLDTELVDRVGRALSATGSQGRDLTIEITETVAMTDPSVAIESMLGLRRLGVGLAIDDYGTGYSSLAYLQRLPVQQLKIDKIFVRDMNSILAHHVIVKSTIDLARTLGFTVTAEGVETRETLLELRELQCTTAQGYHLGHPVPGDDIPAAVAALHVELKEVAPHP</sequence>
<feature type="transmembrane region" description="Helical" evidence="1">
    <location>
        <begin position="55"/>
        <end position="76"/>
    </location>
</feature>
<dbReference type="SMART" id="SM00267">
    <property type="entry name" value="GGDEF"/>
    <property type="match status" value="1"/>
</dbReference>